<keyword evidence="1" id="KW-0472">Membrane</keyword>
<evidence type="ECO:0000313" key="2">
    <source>
        <dbReference type="EMBL" id="KAF2773523.1"/>
    </source>
</evidence>
<keyword evidence="1" id="KW-1133">Transmembrane helix</keyword>
<proteinExistence type="predicted"/>
<dbReference type="Proteomes" id="UP000799436">
    <property type="component" value="Unassembled WGS sequence"/>
</dbReference>
<keyword evidence="3" id="KW-1185">Reference proteome</keyword>
<name>A0A6G1LKN8_9PEZI</name>
<sequence>MLGLGNAMYTPNAARSASSWAHISRWIRDRESYSSGSSWHNVTGQRGNNDNATAARASFAAISLLCMLLMAALSGNRFQTLFDRRYWASMTAIRVLPFLLYFFGIGFDLASGVTVANLGLHQTNDRGCKSAMYVCLVFYCGAKIVVQAFLIERAHAVRHKLKKRLNDWIWISFMVVTVLGFGTIVILALRSPDGSVDSNDHQCRIGLPRVAVMVLMTWDILINISLTCTFIILLLPLLCRPRATRSAQPFERTESQTPLRPVLRKHNSSSKLTSLVAVRTREGDAVLNVTGSPLSTLPSIVDRSTDHLKSLVYKTIFGTVVMMAATIVNLAVLYRYHGFEHGWMCFTCCLVDITWTVGIIHLLTETKKEAIGPVLARQAYSNERLQAATNERLRAPLPRPSLGRNVISEGGDSLTTISGL</sequence>
<accession>A0A6G1LKN8</accession>
<evidence type="ECO:0000256" key="1">
    <source>
        <dbReference type="SAM" id="Phobius"/>
    </source>
</evidence>
<feature type="transmembrane region" description="Helical" evidence="1">
    <location>
        <begin position="170"/>
        <end position="190"/>
    </location>
</feature>
<organism evidence="2 3">
    <name type="scientific">Teratosphaeria nubilosa</name>
    <dbReference type="NCBI Taxonomy" id="161662"/>
    <lineage>
        <taxon>Eukaryota</taxon>
        <taxon>Fungi</taxon>
        <taxon>Dikarya</taxon>
        <taxon>Ascomycota</taxon>
        <taxon>Pezizomycotina</taxon>
        <taxon>Dothideomycetes</taxon>
        <taxon>Dothideomycetidae</taxon>
        <taxon>Mycosphaerellales</taxon>
        <taxon>Teratosphaeriaceae</taxon>
        <taxon>Teratosphaeria</taxon>
    </lineage>
</organism>
<dbReference type="PANTHER" id="PTHR38848:SF3">
    <property type="entry name" value="G-PROTEIN COUPLED RECEPTORS FAMILY 3 PROFILE DOMAIN-CONTAINING PROTEIN"/>
    <property type="match status" value="1"/>
</dbReference>
<dbReference type="OrthoDB" id="3210850at2759"/>
<protein>
    <submittedName>
        <fullName evidence="2">Uncharacterized protein</fullName>
    </submittedName>
</protein>
<feature type="transmembrane region" description="Helical" evidence="1">
    <location>
        <begin position="341"/>
        <end position="363"/>
    </location>
</feature>
<feature type="transmembrane region" description="Helical" evidence="1">
    <location>
        <begin position="311"/>
        <end position="335"/>
    </location>
</feature>
<dbReference type="EMBL" id="ML995810">
    <property type="protein sequence ID" value="KAF2773523.1"/>
    <property type="molecule type" value="Genomic_DNA"/>
</dbReference>
<feature type="transmembrane region" description="Helical" evidence="1">
    <location>
        <begin position="210"/>
        <end position="238"/>
    </location>
</feature>
<feature type="transmembrane region" description="Helical" evidence="1">
    <location>
        <begin position="130"/>
        <end position="150"/>
    </location>
</feature>
<dbReference type="AlphaFoldDB" id="A0A6G1LKN8"/>
<gene>
    <name evidence="2" type="ORF">EJ03DRAFT_370948</name>
</gene>
<feature type="transmembrane region" description="Helical" evidence="1">
    <location>
        <begin position="54"/>
        <end position="74"/>
    </location>
</feature>
<reference evidence="2" key="1">
    <citation type="journal article" date="2020" name="Stud. Mycol.">
        <title>101 Dothideomycetes genomes: a test case for predicting lifestyles and emergence of pathogens.</title>
        <authorList>
            <person name="Haridas S."/>
            <person name="Albert R."/>
            <person name="Binder M."/>
            <person name="Bloem J."/>
            <person name="Labutti K."/>
            <person name="Salamov A."/>
            <person name="Andreopoulos B."/>
            <person name="Baker S."/>
            <person name="Barry K."/>
            <person name="Bills G."/>
            <person name="Bluhm B."/>
            <person name="Cannon C."/>
            <person name="Castanera R."/>
            <person name="Culley D."/>
            <person name="Daum C."/>
            <person name="Ezra D."/>
            <person name="Gonzalez J."/>
            <person name="Henrissat B."/>
            <person name="Kuo A."/>
            <person name="Liang C."/>
            <person name="Lipzen A."/>
            <person name="Lutzoni F."/>
            <person name="Magnuson J."/>
            <person name="Mondo S."/>
            <person name="Nolan M."/>
            <person name="Ohm R."/>
            <person name="Pangilinan J."/>
            <person name="Park H.-J."/>
            <person name="Ramirez L."/>
            <person name="Alfaro M."/>
            <person name="Sun H."/>
            <person name="Tritt A."/>
            <person name="Yoshinaga Y."/>
            <person name="Zwiers L.-H."/>
            <person name="Turgeon B."/>
            <person name="Goodwin S."/>
            <person name="Spatafora J."/>
            <person name="Crous P."/>
            <person name="Grigoriev I."/>
        </authorList>
    </citation>
    <scope>NUCLEOTIDE SEQUENCE</scope>
    <source>
        <strain evidence="2">CBS 116005</strain>
    </source>
</reference>
<keyword evidence="1" id="KW-0812">Transmembrane</keyword>
<dbReference type="PANTHER" id="PTHR38848">
    <property type="entry name" value="G-PROTEIN COUPLED RECEPTORS FAMILY 3 PROFILE DOMAIN-CONTAINING PROTEIN"/>
    <property type="match status" value="1"/>
</dbReference>
<evidence type="ECO:0000313" key="3">
    <source>
        <dbReference type="Proteomes" id="UP000799436"/>
    </source>
</evidence>
<feature type="transmembrane region" description="Helical" evidence="1">
    <location>
        <begin position="95"/>
        <end position="118"/>
    </location>
</feature>